<accession>A0ABW7C695</accession>
<dbReference type="InterPro" id="IPR012296">
    <property type="entry name" value="Nuclease_put_TT1808"/>
</dbReference>
<dbReference type="Pfam" id="PF05685">
    <property type="entry name" value="Uma2"/>
    <property type="match status" value="1"/>
</dbReference>
<dbReference type="EMBL" id="JAZAQF010000021">
    <property type="protein sequence ID" value="MFG3816724.1"/>
    <property type="molecule type" value="Genomic_DNA"/>
</dbReference>
<dbReference type="SUPFAM" id="SSF52980">
    <property type="entry name" value="Restriction endonuclease-like"/>
    <property type="match status" value="1"/>
</dbReference>
<feature type="domain" description="Putative restriction endonuclease" evidence="1">
    <location>
        <begin position="13"/>
        <end position="172"/>
    </location>
</feature>
<reference evidence="3" key="1">
    <citation type="journal article" date="2024" name="Algal Res.">
        <title>Biochemical, toxicological and genomic investigation of a high-biomass producing Limnothrix strain isolated from Italian shallow drinking water reservoir.</title>
        <authorList>
            <person name="Simonazzi M."/>
            <person name="Shishido T.K."/>
            <person name="Delbaje E."/>
            <person name="Wahlsten M."/>
            <person name="Fewer D.P."/>
            <person name="Sivonen K."/>
            <person name="Pezzolesi L."/>
            <person name="Pistocchi R."/>
        </authorList>
    </citation>
    <scope>NUCLEOTIDE SEQUENCE [LARGE SCALE GENOMIC DNA]</scope>
    <source>
        <strain evidence="3">LRLZ20PSL1</strain>
    </source>
</reference>
<dbReference type="PANTHER" id="PTHR34107">
    <property type="entry name" value="SLL0198 PROTEIN-RELATED"/>
    <property type="match status" value="1"/>
</dbReference>
<gene>
    <name evidence="2" type="ORF">VPK24_03670</name>
</gene>
<sequence length="193" mass="21131">MALPTITPALTLADFLRRPEIDESPAWEFRDRLAQQKPMPGVQHRRLQIRLAVAINAIASGWEALPELRCTFGDRSIVPDLSVLKTAELPIDSQGIVIAEGIEFAPAWAIEILSPAQGETRVIRNLTHCLAHGSQLGWLVLPRDRVVVVFLPDRAPVELAGGDRLPVLPDLDLNLTGDRLFGWLAGAASTERG</sequence>
<comment type="caution">
    <text evidence="2">The sequence shown here is derived from an EMBL/GenBank/DDBJ whole genome shotgun (WGS) entry which is preliminary data.</text>
</comment>
<protein>
    <submittedName>
        <fullName evidence="2">Uma2 family endonuclease</fullName>
    </submittedName>
</protein>
<evidence type="ECO:0000259" key="1">
    <source>
        <dbReference type="Pfam" id="PF05685"/>
    </source>
</evidence>
<dbReference type="Gene3D" id="3.90.1570.10">
    <property type="entry name" value="tt1808, chain A"/>
    <property type="match status" value="1"/>
</dbReference>
<name>A0ABW7C695_9CYAN</name>
<dbReference type="RefSeq" id="WP_393010805.1">
    <property type="nucleotide sequence ID" value="NZ_JAZAQF010000021.1"/>
</dbReference>
<dbReference type="InterPro" id="IPR011335">
    <property type="entry name" value="Restrct_endonuc-II-like"/>
</dbReference>
<proteinExistence type="predicted"/>
<keyword evidence="3" id="KW-1185">Reference proteome</keyword>
<dbReference type="GO" id="GO:0004519">
    <property type="term" value="F:endonuclease activity"/>
    <property type="evidence" value="ECO:0007669"/>
    <property type="project" value="UniProtKB-KW"/>
</dbReference>
<evidence type="ECO:0000313" key="3">
    <source>
        <dbReference type="Proteomes" id="UP001604335"/>
    </source>
</evidence>
<keyword evidence="2" id="KW-0378">Hydrolase</keyword>
<keyword evidence="2" id="KW-0540">Nuclease</keyword>
<evidence type="ECO:0000313" key="2">
    <source>
        <dbReference type="EMBL" id="MFG3816724.1"/>
    </source>
</evidence>
<dbReference type="Proteomes" id="UP001604335">
    <property type="component" value="Unassembled WGS sequence"/>
</dbReference>
<keyword evidence="2" id="KW-0255">Endonuclease</keyword>
<organism evidence="2 3">
    <name type="scientific">Limnothrix redekei LRLZ20PSL1</name>
    <dbReference type="NCBI Taxonomy" id="3112953"/>
    <lineage>
        <taxon>Bacteria</taxon>
        <taxon>Bacillati</taxon>
        <taxon>Cyanobacteriota</taxon>
        <taxon>Cyanophyceae</taxon>
        <taxon>Pseudanabaenales</taxon>
        <taxon>Pseudanabaenaceae</taxon>
        <taxon>Limnothrix</taxon>
    </lineage>
</organism>
<dbReference type="InterPro" id="IPR008538">
    <property type="entry name" value="Uma2"/>
</dbReference>
<dbReference type="CDD" id="cd06260">
    <property type="entry name" value="DUF820-like"/>
    <property type="match status" value="1"/>
</dbReference>
<dbReference type="PANTHER" id="PTHR34107:SF5">
    <property type="entry name" value="SLL1355 PROTEIN"/>
    <property type="match status" value="1"/>
</dbReference>